<proteinExistence type="predicted"/>
<sequence length="192" mass="21045">AYIIFISTLGAQWLSRNVPLLLSHVLELVSHQKATQNPVEACCARRCVSYILRATIGEMLSEKAQLEAAREICEVVKKLIKSVDLALSDSNQETRFGATDISASQHVLVCALQELGDLILRLGTTVSPLLRDSSAGNTEPGRRLTMLCKPEQLSLLTSTMQSFILNCGELMTEDILQRLLPPLPCAVALLTR</sequence>
<evidence type="ECO:0000313" key="2">
    <source>
        <dbReference type="Proteomes" id="UP000228934"/>
    </source>
</evidence>
<feature type="non-terminal residue" evidence="1">
    <location>
        <position position="1"/>
    </location>
</feature>
<dbReference type="GO" id="GO:0005794">
    <property type="term" value="C:Golgi apparatus"/>
    <property type="evidence" value="ECO:0007669"/>
    <property type="project" value="TreeGrafter"/>
</dbReference>
<dbReference type="PANTHER" id="PTHR21663:SF1">
    <property type="entry name" value="HEAT REPEAT-CONTAINING PROTEIN 5A"/>
    <property type="match status" value="1"/>
</dbReference>
<dbReference type="GO" id="GO:0005829">
    <property type="term" value="C:cytosol"/>
    <property type="evidence" value="ECO:0007669"/>
    <property type="project" value="GOC"/>
</dbReference>
<gene>
    <name evidence="1" type="ORF">AB205_0106890</name>
</gene>
<dbReference type="AlphaFoldDB" id="A0A2G9SE30"/>
<name>A0A2G9SE30_AQUCT</name>
<accession>A0A2G9SE30</accession>
<dbReference type="GO" id="GO:0030139">
    <property type="term" value="C:endocytic vesicle"/>
    <property type="evidence" value="ECO:0007669"/>
    <property type="project" value="TreeGrafter"/>
</dbReference>
<dbReference type="GO" id="GO:0008104">
    <property type="term" value="P:intracellular protein localization"/>
    <property type="evidence" value="ECO:0007669"/>
    <property type="project" value="TreeGrafter"/>
</dbReference>
<reference evidence="2" key="1">
    <citation type="journal article" date="2017" name="Nat. Commun.">
        <title>The North American bullfrog draft genome provides insight into hormonal regulation of long noncoding RNA.</title>
        <authorList>
            <person name="Hammond S.A."/>
            <person name="Warren R.L."/>
            <person name="Vandervalk B.P."/>
            <person name="Kucuk E."/>
            <person name="Khan H."/>
            <person name="Gibb E.A."/>
            <person name="Pandoh P."/>
            <person name="Kirk H."/>
            <person name="Zhao Y."/>
            <person name="Jones M."/>
            <person name="Mungall A.J."/>
            <person name="Coope R."/>
            <person name="Pleasance S."/>
            <person name="Moore R.A."/>
            <person name="Holt R.A."/>
            <person name="Round J.M."/>
            <person name="Ohora S."/>
            <person name="Walle B.V."/>
            <person name="Veldhoen N."/>
            <person name="Helbing C.C."/>
            <person name="Birol I."/>
        </authorList>
    </citation>
    <scope>NUCLEOTIDE SEQUENCE [LARGE SCALE GENOMIC DNA]</scope>
</reference>
<keyword evidence="2" id="KW-1185">Reference proteome</keyword>
<evidence type="ECO:0000313" key="1">
    <source>
        <dbReference type="EMBL" id="PIO38409.1"/>
    </source>
</evidence>
<dbReference type="GO" id="GO:0006897">
    <property type="term" value="P:endocytosis"/>
    <property type="evidence" value="ECO:0007669"/>
    <property type="project" value="TreeGrafter"/>
</dbReference>
<dbReference type="PANTHER" id="PTHR21663">
    <property type="entry name" value="HYPOTHETICAL HEAT DOMAIN-CONTAINING"/>
    <property type="match status" value="1"/>
</dbReference>
<protein>
    <submittedName>
        <fullName evidence="1">Uncharacterized protein</fullName>
    </submittedName>
</protein>
<dbReference type="OrthoDB" id="192608at2759"/>
<organism evidence="1 2">
    <name type="scientific">Aquarana catesbeiana</name>
    <name type="common">American bullfrog</name>
    <name type="synonym">Rana catesbeiana</name>
    <dbReference type="NCBI Taxonomy" id="8400"/>
    <lineage>
        <taxon>Eukaryota</taxon>
        <taxon>Metazoa</taxon>
        <taxon>Chordata</taxon>
        <taxon>Craniata</taxon>
        <taxon>Vertebrata</taxon>
        <taxon>Euteleostomi</taxon>
        <taxon>Amphibia</taxon>
        <taxon>Batrachia</taxon>
        <taxon>Anura</taxon>
        <taxon>Neobatrachia</taxon>
        <taxon>Ranoidea</taxon>
        <taxon>Ranidae</taxon>
        <taxon>Aquarana</taxon>
    </lineage>
</organism>
<dbReference type="InterPro" id="IPR040108">
    <property type="entry name" value="Laa1/Sip1/HEATR5"/>
</dbReference>
<dbReference type="Proteomes" id="UP000228934">
    <property type="component" value="Unassembled WGS sequence"/>
</dbReference>
<dbReference type="GO" id="GO:0042147">
    <property type="term" value="P:retrograde transport, endosome to Golgi"/>
    <property type="evidence" value="ECO:0007669"/>
    <property type="project" value="TreeGrafter"/>
</dbReference>
<dbReference type="EMBL" id="KV924188">
    <property type="protein sequence ID" value="PIO38409.1"/>
    <property type="molecule type" value="Genomic_DNA"/>
</dbReference>
<dbReference type="GO" id="GO:0016020">
    <property type="term" value="C:membrane"/>
    <property type="evidence" value="ECO:0007669"/>
    <property type="project" value="TreeGrafter"/>
</dbReference>